<dbReference type="AlphaFoldDB" id="A0A0M4M8X7"/>
<gene>
    <name evidence="2" type="ORF">AL705_07065</name>
</gene>
<evidence type="ECO:0000313" key="2">
    <source>
        <dbReference type="EMBL" id="ALE19338.1"/>
    </source>
</evidence>
<protein>
    <submittedName>
        <fullName evidence="2">Uncharacterized protein</fullName>
    </submittedName>
</protein>
<evidence type="ECO:0000256" key="1">
    <source>
        <dbReference type="SAM" id="SignalP"/>
    </source>
</evidence>
<dbReference type="KEGG" id="cbq:AL705_07065"/>
<organism evidence="2 3">
    <name type="scientific">Lawsonella clevelandensis</name>
    <dbReference type="NCBI Taxonomy" id="1528099"/>
    <lineage>
        <taxon>Bacteria</taxon>
        <taxon>Bacillati</taxon>
        <taxon>Actinomycetota</taxon>
        <taxon>Actinomycetes</taxon>
        <taxon>Mycobacteriales</taxon>
        <taxon>Lawsonellaceae</taxon>
        <taxon>Lawsonella</taxon>
    </lineage>
</organism>
<name>A0A0M4M8X7_9ACTN</name>
<dbReference type="STRING" id="1528099.AL705_07065"/>
<dbReference type="RefSeq" id="WP_053962407.1">
    <property type="nucleotide sequence ID" value="NZ_CP012390.1"/>
</dbReference>
<dbReference type="EMBL" id="CP012390">
    <property type="protein sequence ID" value="ALE19338.1"/>
    <property type="molecule type" value="Genomic_DNA"/>
</dbReference>
<dbReference type="Proteomes" id="UP000068137">
    <property type="component" value="Chromosome"/>
</dbReference>
<reference evidence="2 3" key="1">
    <citation type="journal article" date="2015" name="Genome Announc.">
        <title>Complete Genome Sequences for Two Strains of a Novel Fastidious, Partially Acid-Fast, Gram-Positive Corynebacterineae Bacterium, Derived from Human Clinical Samples.</title>
        <authorList>
            <person name="Nicholson A.C."/>
            <person name="Bell M."/>
            <person name="Humrighouse B.W."/>
            <person name="McQuiston J.R."/>
        </authorList>
    </citation>
    <scope>NUCLEOTIDE SEQUENCE [LARGE SCALE GENOMIC DNA]</scope>
    <source>
        <strain evidence="2 3">X1698</strain>
    </source>
</reference>
<keyword evidence="1" id="KW-0732">Signal</keyword>
<accession>A0A0M4M8X7</accession>
<evidence type="ECO:0000313" key="3">
    <source>
        <dbReference type="Proteomes" id="UP000068137"/>
    </source>
</evidence>
<sequence>MQRRRTSPLIRTATAIAAATSALLLGTGIAGAIPMPAPNTSAVVMSSSVLEDAEGNGCAITGELPKVGEYRLLTVDPTCGSPTRPLMGAYKYVKNGGLSYEQAAAKEAGKPLPAYTKDQTLVSYGIKQPVYLKNNRDAGIVGYLILQVPKVGSVVELHAQYK</sequence>
<proteinExistence type="predicted"/>
<feature type="chain" id="PRO_5005798229" evidence="1">
    <location>
        <begin position="33"/>
        <end position="162"/>
    </location>
</feature>
<feature type="signal peptide" evidence="1">
    <location>
        <begin position="1"/>
        <end position="32"/>
    </location>
</feature>